<feature type="domain" description="TPM" evidence="4">
    <location>
        <begin position="64"/>
        <end position="187"/>
    </location>
</feature>
<dbReference type="AlphaFoldDB" id="A0A0J5X964"/>
<protein>
    <recommendedName>
        <fullName evidence="4">TPM domain-containing protein</fullName>
    </recommendedName>
</protein>
<evidence type="ECO:0000256" key="2">
    <source>
        <dbReference type="SAM" id="Phobius"/>
    </source>
</evidence>
<feature type="transmembrane region" description="Helical" evidence="2">
    <location>
        <begin position="244"/>
        <end position="262"/>
    </location>
</feature>
<feature type="transmembrane region" description="Helical" evidence="2">
    <location>
        <begin position="219"/>
        <end position="237"/>
    </location>
</feature>
<evidence type="ECO:0000313" key="5">
    <source>
        <dbReference type="EMBL" id="KML60488.1"/>
    </source>
</evidence>
<keyword evidence="2" id="KW-0812">Transmembrane</keyword>
<feature type="signal peptide" evidence="3">
    <location>
        <begin position="1"/>
        <end position="20"/>
    </location>
</feature>
<dbReference type="RefSeq" id="WP_048244971.1">
    <property type="nucleotide sequence ID" value="NZ_LDWR01000014.1"/>
</dbReference>
<dbReference type="Proteomes" id="UP000036338">
    <property type="component" value="Unassembled WGS sequence"/>
</dbReference>
<dbReference type="EMBL" id="LDWR01000014">
    <property type="protein sequence ID" value="KML60488.1"/>
    <property type="molecule type" value="Genomic_DNA"/>
</dbReference>
<name>A0A0J5X964_BURCE</name>
<keyword evidence="2" id="KW-0472">Membrane</keyword>
<dbReference type="PANTHER" id="PTHR30373:SF2">
    <property type="entry name" value="UPF0603 PROTEIN YGCG"/>
    <property type="match status" value="1"/>
</dbReference>
<gene>
    <name evidence="5" type="ORF">VL15_08855</name>
</gene>
<dbReference type="Gene3D" id="3.10.310.50">
    <property type="match status" value="1"/>
</dbReference>
<feature type="transmembrane region" description="Helical" evidence="2">
    <location>
        <begin position="274"/>
        <end position="305"/>
    </location>
</feature>
<comment type="caution">
    <text evidence="5">The sequence shown here is derived from an EMBL/GenBank/DDBJ whole genome shotgun (WGS) entry which is preliminary data.</text>
</comment>
<evidence type="ECO:0000256" key="1">
    <source>
        <dbReference type="SAM" id="MobiDB-lite"/>
    </source>
</evidence>
<feature type="compositionally biased region" description="Low complexity" evidence="1">
    <location>
        <begin position="380"/>
        <end position="404"/>
    </location>
</feature>
<organism evidence="5 6">
    <name type="scientific">Burkholderia cepacia</name>
    <name type="common">Pseudomonas cepacia</name>
    <dbReference type="NCBI Taxonomy" id="292"/>
    <lineage>
        <taxon>Bacteria</taxon>
        <taxon>Pseudomonadati</taxon>
        <taxon>Pseudomonadota</taxon>
        <taxon>Betaproteobacteria</taxon>
        <taxon>Burkholderiales</taxon>
        <taxon>Burkholderiaceae</taxon>
        <taxon>Burkholderia</taxon>
        <taxon>Burkholderia cepacia complex</taxon>
    </lineage>
</organism>
<dbReference type="PATRIC" id="fig|292.27.peg.1368"/>
<dbReference type="PANTHER" id="PTHR30373">
    <property type="entry name" value="UPF0603 PROTEIN YGCG"/>
    <property type="match status" value="1"/>
</dbReference>
<proteinExistence type="predicted"/>
<feature type="chain" id="PRO_5005266868" description="TPM domain-containing protein" evidence="3">
    <location>
        <begin position="21"/>
        <end position="419"/>
    </location>
</feature>
<feature type="transmembrane region" description="Helical" evidence="2">
    <location>
        <begin position="326"/>
        <end position="350"/>
    </location>
</feature>
<keyword evidence="3" id="KW-0732">Signal</keyword>
<evidence type="ECO:0000259" key="4">
    <source>
        <dbReference type="Pfam" id="PF04536"/>
    </source>
</evidence>
<accession>A0A0J5X964</accession>
<feature type="region of interest" description="Disordered" evidence="1">
    <location>
        <begin position="380"/>
        <end position="419"/>
    </location>
</feature>
<evidence type="ECO:0000256" key="3">
    <source>
        <dbReference type="SAM" id="SignalP"/>
    </source>
</evidence>
<feature type="transmembrane region" description="Helical" evidence="2">
    <location>
        <begin position="356"/>
        <end position="375"/>
    </location>
</feature>
<dbReference type="Pfam" id="PF04536">
    <property type="entry name" value="TPM_phosphatase"/>
    <property type="match status" value="1"/>
</dbReference>
<keyword evidence="2" id="KW-1133">Transmembrane helix</keyword>
<dbReference type="InterPro" id="IPR007621">
    <property type="entry name" value="TPM_dom"/>
</dbReference>
<sequence length="419" mass="43459">MLVLASLAIATSLTTANATATNSPSTASGVTAKPSPDVCTHAGMAGIAPVIESKDGIPILQGRVTDTGDVLTESCKAYLTGRLDDLERTTSVQLAVLVVPSIGQNSIEQFASTVFEKWKLGQRNVDNGILLVAAIQDRRVRIEVGYGLEGTLPDVVVGEIIHDRIVPAFRAGKIETGLSLAVDALANRLASPLPESASGLKDGRKPASNESSPLPGDSFSLWLGLANIVAGIAAARYWPRWPTVLSSSYALTVLAMIVVLLLDPMELDMVGTVLLVFMVSALMGPLACLLGWGLQTCIARCIGFFRNDGIRKSWSSVVEVYQGSVLIHRGIAIAGVTLLVLFLLGLAVGLSVEDTLILIGLLVLGVLLICLYLFATFAGNSSSTSSSTGRSSSSSGSPASDTFSGRGGSSGGGGASGNW</sequence>
<feature type="compositionally biased region" description="Gly residues" evidence="1">
    <location>
        <begin position="405"/>
        <end position="419"/>
    </location>
</feature>
<evidence type="ECO:0000313" key="6">
    <source>
        <dbReference type="Proteomes" id="UP000036338"/>
    </source>
</evidence>
<reference evidence="5 6" key="1">
    <citation type="submission" date="2015-05" db="EMBL/GenBank/DDBJ databases">
        <title>Draft genome of Burkholderia cepacia LK29.</title>
        <authorList>
            <person name="Chan X.Y."/>
        </authorList>
    </citation>
    <scope>NUCLEOTIDE SEQUENCE [LARGE SCALE GENOMIC DNA]</scope>
    <source>
        <strain evidence="5 6">LK29</strain>
    </source>
</reference>